<name>A0A2U3E2J2_PURLI</name>
<reference evidence="2 3" key="1">
    <citation type="journal article" date="2016" name="Front. Microbiol.">
        <title>Genome and transcriptome sequences reveal the specific parasitism of the nematophagous Purpureocillium lilacinum 36-1.</title>
        <authorList>
            <person name="Xie J."/>
            <person name="Li S."/>
            <person name="Mo C."/>
            <person name="Xiao X."/>
            <person name="Peng D."/>
            <person name="Wang G."/>
            <person name="Xiao Y."/>
        </authorList>
    </citation>
    <scope>NUCLEOTIDE SEQUENCE [LARGE SCALE GENOMIC DNA]</scope>
    <source>
        <strain evidence="2 3">36-1</strain>
    </source>
</reference>
<accession>A0A2U3E2J2</accession>
<organism evidence="2 3">
    <name type="scientific">Purpureocillium lilacinum</name>
    <name type="common">Paecilomyces lilacinus</name>
    <dbReference type="NCBI Taxonomy" id="33203"/>
    <lineage>
        <taxon>Eukaryota</taxon>
        <taxon>Fungi</taxon>
        <taxon>Dikarya</taxon>
        <taxon>Ascomycota</taxon>
        <taxon>Pezizomycotina</taxon>
        <taxon>Sordariomycetes</taxon>
        <taxon>Hypocreomycetidae</taxon>
        <taxon>Hypocreales</taxon>
        <taxon>Ophiocordycipitaceae</taxon>
        <taxon>Purpureocillium</taxon>
    </lineage>
</organism>
<evidence type="ECO:0000313" key="3">
    <source>
        <dbReference type="Proteomes" id="UP000245956"/>
    </source>
</evidence>
<dbReference type="AlphaFoldDB" id="A0A2U3E2J2"/>
<feature type="compositionally biased region" description="Polar residues" evidence="1">
    <location>
        <begin position="64"/>
        <end position="73"/>
    </location>
</feature>
<protein>
    <submittedName>
        <fullName evidence="2">Uncharacterized protein</fullName>
    </submittedName>
</protein>
<feature type="region of interest" description="Disordered" evidence="1">
    <location>
        <begin position="56"/>
        <end position="80"/>
    </location>
</feature>
<comment type="caution">
    <text evidence="2">The sequence shown here is derived from an EMBL/GenBank/DDBJ whole genome shotgun (WGS) entry which is preliminary data.</text>
</comment>
<evidence type="ECO:0000256" key="1">
    <source>
        <dbReference type="SAM" id="MobiDB-lite"/>
    </source>
</evidence>
<proteinExistence type="predicted"/>
<dbReference type="EMBL" id="LCWV01000014">
    <property type="protein sequence ID" value="PWI68727.1"/>
    <property type="molecule type" value="Genomic_DNA"/>
</dbReference>
<dbReference type="Proteomes" id="UP000245956">
    <property type="component" value="Unassembled WGS sequence"/>
</dbReference>
<gene>
    <name evidence="2" type="ORF">PCL_01816</name>
</gene>
<evidence type="ECO:0000313" key="2">
    <source>
        <dbReference type="EMBL" id="PWI68727.1"/>
    </source>
</evidence>
<sequence>MSAAITNAGRVAVAGPRLQPSIVRAAFHLNTQRLAAAQPRPHTAPRLFSTSVLLQSKQDHHQAQPAQGRQTEGGNPELPSFSLNGLGASKGVKTAIIIILCIFGTMETWMWCKWAWNLWKGSDTQKQPAQ</sequence>